<dbReference type="SMART" id="SM00822">
    <property type="entry name" value="PKS_KR"/>
    <property type="match status" value="1"/>
</dbReference>
<dbReference type="Gene3D" id="3.40.50.720">
    <property type="entry name" value="NAD(P)-binding Rossmann-like Domain"/>
    <property type="match status" value="1"/>
</dbReference>
<evidence type="ECO:0000256" key="1">
    <source>
        <dbReference type="ARBA" id="ARBA00006484"/>
    </source>
</evidence>
<dbReference type="Pfam" id="PF00106">
    <property type="entry name" value="adh_short"/>
    <property type="match status" value="1"/>
</dbReference>
<dbReference type="PANTHER" id="PTHR44196:SF1">
    <property type="entry name" value="DEHYDROGENASE_REDUCTASE SDR FAMILY MEMBER 7B"/>
    <property type="match status" value="1"/>
</dbReference>
<sequence>MGRCLQGSSRNDLLQLGASTGQIVRTKRELMMVDLTGKTALITGASRGIGADTARVMAGAGAHVVLMARSGEELEKLAAEIGPQASVCKSDVADFGDWTKAVDLALEKTGRVDILVNNAGLIDPIARLEDSDPAAWSTLIDVNLKGVYYGVKAVLQTMTSQGSGTILNISSGAAHGPLEGWSAYCSSKAGAAMLTRCIQAEHGGTGIRVMGLSPGTVATDMQVKIKASGINPVSELDPAVHIPADWPAKALLWMCGEDSDSYLGEEISLRDEEVRRRVGLGE</sequence>
<evidence type="ECO:0000313" key="5">
    <source>
        <dbReference type="EMBL" id="SDX48357.1"/>
    </source>
</evidence>
<dbReference type="InterPro" id="IPR020904">
    <property type="entry name" value="Sc_DH/Rdtase_CS"/>
</dbReference>
<dbReference type="PRINTS" id="PR00081">
    <property type="entry name" value="GDHRDH"/>
</dbReference>
<evidence type="ECO:0000313" key="6">
    <source>
        <dbReference type="Proteomes" id="UP000199441"/>
    </source>
</evidence>
<dbReference type="EMBL" id="FNOI01000008">
    <property type="protein sequence ID" value="SDX48357.1"/>
    <property type="molecule type" value="Genomic_DNA"/>
</dbReference>
<dbReference type="CDD" id="cd05233">
    <property type="entry name" value="SDR_c"/>
    <property type="match status" value="1"/>
</dbReference>
<accession>A0A1H3C2I9</accession>
<evidence type="ECO:0000256" key="2">
    <source>
        <dbReference type="ARBA" id="ARBA00023002"/>
    </source>
</evidence>
<comment type="similarity">
    <text evidence="1 3">Belongs to the short-chain dehydrogenases/reductases (SDR) family.</text>
</comment>
<reference evidence="6" key="1">
    <citation type="submission" date="2016-10" db="EMBL/GenBank/DDBJ databases">
        <authorList>
            <person name="Varghese N."/>
            <person name="Submissions S."/>
        </authorList>
    </citation>
    <scope>NUCLEOTIDE SEQUENCE [LARGE SCALE GENOMIC DNA]</scope>
    <source>
        <strain evidence="6">DSM 26922</strain>
    </source>
</reference>
<dbReference type="GO" id="GO:0016491">
    <property type="term" value="F:oxidoreductase activity"/>
    <property type="evidence" value="ECO:0007669"/>
    <property type="project" value="UniProtKB-KW"/>
</dbReference>
<dbReference type="InterPro" id="IPR002347">
    <property type="entry name" value="SDR_fam"/>
</dbReference>
<dbReference type="AlphaFoldDB" id="A0A1H3C2I9"/>
<proteinExistence type="inferred from homology"/>
<gene>
    <name evidence="5" type="ORF">SAMN04488001_3314</name>
</gene>
<organism evidence="5 6">
    <name type="scientific">Litoreibacter albidus</name>
    <dbReference type="NCBI Taxonomy" id="670155"/>
    <lineage>
        <taxon>Bacteria</taxon>
        <taxon>Pseudomonadati</taxon>
        <taxon>Pseudomonadota</taxon>
        <taxon>Alphaproteobacteria</taxon>
        <taxon>Rhodobacterales</taxon>
        <taxon>Roseobacteraceae</taxon>
        <taxon>Litoreibacter</taxon>
    </lineage>
</organism>
<feature type="domain" description="Ketoreductase" evidence="4">
    <location>
        <begin position="38"/>
        <end position="221"/>
    </location>
</feature>
<dbReference type="PRINTS" id="PR00080">
    <property type="entry name" value="SDRFAMILY"/>
</dbReference>
<dbReference type="InterPro" id="IPR057326">
    <property type="entry name" value="KR_dom"/>
</dbReference>
<protein>
    <submittedName>
        <fullName evidence="5">NADP-dependent 3-hydroxy acid dehydrogenase YdfG</fullName>
    </submittedName>
</protein>
<evidence type="ECO:0000256" key="3">
    <source>
        <dbReference type="RuleBase" id="RU000363"/>
    </source>
</evidence>
<keyword evidence="2" id="KW-0560">Oxidoreductase</keyword>
<dbReference type="PROSITE" id="PS00061">
    <property type="entry name" value="ADH_SHORT"/>
    <property type="match status" value="1"/>
</dbReference>
<dbReference type="GO" id="GO:0016020">
    <property type="term" value="C:membrane"/>
    <property type="evidence" value="ECO:0007669"/>
    <property type="project" value="TreeGrafter"/>
</dbReference>
<dbReference type="FunFam" id="3.40.50.720:FF:000084">
    <property type="entry name" value="Short-chain dehydrogenase reductase"/>
    <property type="match status" value="1"/>
</dbReference>
<dbReference type="PANTHER" id="PTHR44196">
    <property type="entry name" value="DEHYDROGENASE/REDUCTASE SDR FAMILY MEMBER 7B"/>
    <property type="match status" value="1"/>
</dbReference>
<keyword evidence="6" id="KW-1185">Reference proteome</keyword>
<dbReference type="STRING" id="670155.SAMN04488001_3314"/>
<dbReference type="SUPFAM" id="SSF51735">
    <property type="entry name" value="NAD(P)-binding Rossmann-fold domains"/>
    <property type="match status" value="1"/>
</dbReference>
<name>A0A1H3C2I9_9RHOB</name>
<evidence type="ECO:0000259" key="4">
    <source>
        <dbReference type="SMART" id="SM00822"/>
    </source>
</evidence>
<dbReference type="Proteomes" id="UP000199441">
    <property type="component" value="Unassembled WGS sequence"/>
</dbReference>
<dbReference type="InterPro" id="IPR036291">
    <property type="entry name" value="NAD(P)-bd_dom_sf"/>
</dbReference>